<protein>
    <submittedName>
        <fullName evidence="2">E2F-associated phosphoprotein</fullName>
    </submittedName>
</protein>
<reference evidence="2" key="1">
    <citation type="submission" date="2020-04" db="EMBL/GenBank/DDBJ databases">
        <authorList>
            <person name="Neveu A P."/>
        </authorList>
    </citation>
    <scope>NUCLEOTIDE SEQUENCE</scope>
    <source>
        <tissue evidence="2">Whole embryo</tissue>
    </source>
</reference>
<accession>A0A6F9DAY1</accession>
<evidence type="ECO:0000313" key="2">
    <source>
        <dbReference type="EMBL" id="CAB3240502.1"/>
    </source>
</evidence>
<dbReference type="PANTHER" id="PTHR15967">
    <property type="entry name" value="E2F-ASSOCIATED PHOSPHOPROTEIN"/>
    <property type="match status" value="1"/>
</dbReference>
<dbReference type="InterPro" id="IPR019370">
    <property type="entry name" value="E2F-assoc_phosphoprotein"/>
</dbReference>
<feature type="region of interest" description="Disordered" evidence="1">
    <location>
        <begin position="20"/>
        <end position="56"/>
    </location>
</feature>
<name>A0A6F9DAY1_9ASCI</name>
<organism evidence="2">
    <name type="scientific">Phallusia mammillata</name>
    <dbReference type="NCBI Taxonomy" id="59560"/>
    <lineage>
        <taxon>Eukaryota</taxon>
        <taxon>Metazoa</taxon>
        <taxon>Chordata</taxon>
        <taxon>Tunicata</taxon>
        <taxon>Ascidiacea</taxon>
        <taxon>Phlebobranchia</taxon>
        <taxon>Ascidiidae</taxon>
        <taxon>Phallusia</taxon>
    </lineage>
</organism>
<evidence type="ECO:0000256" key="1">
    <source>
        <dbReference type="SAM" id="MobiDB-lite"/>
    </source>
</evidence>
<dbReference type="EMBL" id="LR784710">
    <property type="protein sequence ID" value="CAB3240502.1"/>
    <property type="molecule type" value="mRNA"/>
</dbReference>
<gene>
    <name evidence="2" type="primary">Eapp</name>
</gene>
<dbReference type="PANTHER" id="PTHR15967:SF0">
    <property type="entry name" value="E2F-ASSOCIATED PHOSPHOPROTEIN"/>
    <property type="match status" value="1"/>
</dbReference>
<feature type="compositionally biased region" description="Acidic residues" evidence="1">
    <location>
        <begin position="20"/>
        <end position="41"/>
    </location>
</feature>
<dbReference type="AlphaFoldDB" id="A0A6F9DAY1"/>
<sequence length="298" mass="33752">MASLPSMSAVDGYSYYISADSDDEENIGNSSDEENNLDEVEAFLHGTPKQQKKALQRITGEDISSSEDEFEKAMDSELNNNVTKLENTWQSKGKKIIATSKPPEAAHTSSDCYDQVYFDSDEESNAPDKKPKKHKIISNDDLLYDPLADDEDQKWVDKQRLRGSAHNSLKNKKAKAPGSDAVLSCPACMVTLCLNCQRHEKFHNQFRAMFVLNCLVETSKVVHYPEPVKRTFKRHKRRWQEAQQTELATNDEPQKGVGTVEKEEDKFHPVKCQSCSTEVAVMDNDEVYHFFNVLVGHA</sequence>
<proteinExistence type="evidence at transcript level"/>
<dbReference type="GO" id="GO:0005634">
    <property type="term" value="C:nucleus"/>
    <property type="evidence" value="ECO:0007669"/>
    <property type="project" value="TreeGrafter"/>
</dbReference>
<dbReference type="Pfam" id="PF10238">
    <property type="entry name" value="Eapp_C"/>
    <property type="match status" value="1"/>
</dbReference>